<dbReference type="InterPro" id="IPR041121">
    <property type="entry name" value="SDH_C"/>
</dbReference>
<name>A0ABS2UHQ5_9ACTN</name>
<gene>
    <name evidence="6" type="ORF">JE024_00305</name>
</gene>
<keyword evidence="6" id="KW-0560">Oxidoreductase</keyword>
<dbReference type="GO" id="GO:0004764">
    <property type="term" value="F:shikimate 3-dehydrogenase (NADP+) activity"/>
    <property type="evidence" value="ECO:0007669"/>
    <property type="project" value="UniProtKB-EC"/>
</dbReference>
<dbReference type="InterPro" id="IPR036291">
    <property type="entry name" value="NAD(P)-bd_dom_sf"/>
</dbReference>
<dbReference type="Pfam" id="PF18317">
    <property type="entry name" value="SDH_C"/>
    <property type="match status" value="1"/>
</dbReference>
<protein>
    <submittedName>
        <fullName evidence="6">Shikimate dehydrogenase</fullName>
        <ecNumber evidence="6">1.1.1.25</ecNumber>
    </submittedName>
</protein>
<dbReference type="SUPFAM" id="SSF53223">
    <property type="entry name" value="Aminoacid dehydrogenase-like, N-terminal domain"/>
    <property type="match status" value="1"/>
</dbReference>
<dbReference type="Pfam" id="PF08501">
    <property type="entry name" value="Shikimate_dh_N"/>
    <property type="match status" value="1"/>
</dbReference>
<evidence type="ECO:0000259" key="4">
    <source>
        <dbReference type="Pfam" id="PF08501"/>
    </source>
</evidence>
<proteinExistence type="predicted"/>
<dbReference type="InterPro" id="IPR013708">
    <property type="entry name" value="Shikimate_DH-bd_N"/>
</dbReference>
<accession>A0ABS2UHQ5</accession>
<evidence type="ECO:0000313" key="6">
    <source>
        <dbReference type="EMBL" id="MBM9617191.1"/>
    </source>
</evidence>
<dbReference type="PANTHER" id="PTHR21089:SF1">
    <property type="entry name" value="BIFUNCTIONAL 3-DEHYDROQUINATE DEHYDRATASE_SHIKIMATE DEHYDROGENASE, CHLOROPLASTIC"/>
    <property type="match status" value="1"/>
</dbReference>
<dbReference type="SUPFAM" id="SSF51735">
    <property type="entry name" value="NAD(P)-binding Rossmann-fold domains"/>
    <property type="match status" value="1"/>
</dbReference>
<feature type="region of interest" description="Disordered" evidence="3">
    <location>
        <begin position="279"/>
        <end position="315"/>
    </location>
</feature>
<evidence type="ECO:0000256" key="2">
    <source>
        <dbReference type="ARBA" id="ARBA00023141"/>
    </source>
</evidence>
<sequence length="315" mass="31915">MATEPVTAPARRRAAVLGSPIAHSLSPRLHRAAHTALGLTGWTYGRYEVTGDRLGAFLDGLGPDWAGLSLTMPLKRAVLPLLDEVSGLAAAVGAVNTVLLHPDGRRTGDNTDVPGMTAVLAELGVPKGVSAALLGAGATAASALAALHAHGADEVTVYGRDAARTAELRACGERLGLAVRTAPWDRADQGLRAPLVVSTTPRGATDRLAAAVPSPPGVLLDVLYDPWPTALAGAWRSAGGVAAGGLGLLVRQAARQVELLTGCPTAPLDAMRAAAARALAAPADARPTAHGGRPHTGHGPAGTDGHQHSRKAGTR</sequence>
<keyword evidence="2" id="KW-0028">Amino-acid biosynthesis</keyword>
<dbReference type="Gene3D" id="3.40.50.720">
    <property type="entry name" value="NAD(P)-binding Rossmann-like Domain"/>
    <property type="match status" value="1"/>
</dbReference>
<dbReference type="Gene3D" id="3.40.50.10860">
    <property type="entry name" value="Leucine Dehydrogenase, chain A, domain 1"/>
    <property type="match status" value="1"/>
</dbReference>
<evidence type="ECO:0000313" key="7">
    <source>
        <dbReference type="Proteomes" id="UP000664109"/>
    </source>
</evidence>
<evidence type="ECO:0000259" key="5">
    <source>
        <dbReference type="Pfam" id="PF18317"/>
    </source>
</evidence>
<comment type="caution">
    <text evidence="6">The sequence shown here is derived from an EMBL/GenBank/DDBJ whole genome shotgun (WGS) entry which is preliminary data.</text>
</comment>
<dbReference type="PANTHER" id="PTHR21089">
    <property type="entry name" value="SHIKIMATE DEHYDROGENASE"/>
    <property type="match status" value="1"/>
</dbReference>
<dbReference type="InterPro" id="IPR022893">
    <property type="entry name" value="Shikimate_DH_fam"/>
</dbReference>
<organism evidence="6 7">
    <name type="scientific">Streptomyces zhihengii</name>
    <dbReference type="NCBI Taxonomy" id="1818004"/>
    <lineage>
        <taxon>Bacteria</taxon>
        <taxon>Bacillati</taxon>
        <taxon>Actinomycetota</taxon>
        <taxon>Actinomycetes</taxon>
        <taxon>Kitasatosporales</taxon>
        <taxon>Streptomycetaceae</taxon>
        <taxon>Streptomyces</taxon>
    </lineage>
</organism>
<keyword evidence="2" id="KW-0057">Aromatic amino acid biosynthesis</keyword>
<feature type="compositionally biased region" description="Low complexity" evidence="3">
    <location>
        <begin position="279"/>
        <end position="289"/>
    </location>
</feature>
<dbReference type="InterPro" id="IPR046346">
    <property type="entry name" value="Aminoacid_DH-like_N_sf"/>
</dbReference>
<dbReference type="NCBIfam" id="NF001311">
    <property type="entry name" value="PRK00258.1-3"/>
    <property type="match status" value="1"/>
</dbReference>
<dbReference type="EMBL" id="JAFEJA010000001">
    <property type="protein sequence ID" value="MBM9617191.1"/>
    <property type="molecule type" value="Genomic_DNA"/>
</dbReference>
<evidence type="ECO:0000256" key="1">
    <source>
        <dbReference type="ARBA" id="ARBA00004871"/>
    </source>
</evidence>
<dbReference type="EC" id="1.1.1.25" evidence="6"/>
<keyword evidence="7" id="KW-1185">Reference proteome</keyword>
<comment type="pathway">
    <text evidence="1">Metabolic intermediate biosynthesis; chorismate biosynthesis; chorismate from D-erythrose 4-phosphate and phosphoenolpyruvate: step 4/7.</text>
</comment>
<evidence type="ECO:0000256" key="3">
    <source>
        <dbReference type="SAM" id="MobiDB-lite"/>
    </source>
</evidence>
<dbReference type="Proteomes" id="UP000664109">
    <property type="component" value="Unassembled WGS sequence"/>
</dbReference>
<feature type="domain" description="Shikimate dehydrogenase substrate binding N-terminal" evidence="4">
    <location>
        <begin position="16"/>
        <end position="98"/>
    </location>
</feature>
<reference evidence="6 7" key="1">
    <citation type="journal article" date="2016" name="Arch. Microbiol.">
        <title>Streptomyces zhihengii sp. nov., isolated from rhizospheric soil of Psammosilene tunicoides.</title>
        <authorList>
            <person name="Huang M.J."/>
            <person name="Fei J.J."/>
            <person name="Salam N."/>
            <person name="Kim C.J."/>
            <person name="Hozzein W.N."/>
            <person name="Xiao M."/>
            <person name="Huang H.Q."/>
            <person name="Li W.J."/>
        </authorList>
    </citation>
    <scope>NUCLEOTIDE SEQUENCE [LARGE SCALE GENOMIC DNA]</scope>
    <source>
        <strain evidence="6 7">YIM T102</strain>
    </source>
</reference>
<dbReference type="RefSeq" id="WP_205371617.1">
    <property type="nucleotide sequence ID" value="NZ_JAFEJA010000001.1"/>
</dbReference>
<feature type="domain" description="SDH C-terminal" evidence="5">
    <location>
        <begin position="245"/>
        <end position="275"/>
    </location>
</feature>